<keyword evidence="3" id="KW-1185">Reference proteome</keyword>
<organism evidence="2 3">
    <name type="scientific">Limnospira indica PCC 8005</name>
    <dbReference type="NCBI Taxonomy" id="376219"/>
    <lineage>
        <taxon>Bacteria</taxon>
        <taxon>Bacillati</taxon>
        <taxon>Cyanobacteriota</taxon>
        <taxon>Cyanophyceae</taxon>
        <taxon>Oscillatoriophycideae</taxon>
        <taxon>Oscillatoriales</taxon>
        <taxon>Sirenicapillariaceae</taxon>
        <taxon>Limnospira</taxon>
    </lineage>
</organism>
<dbReference type="EMBL" id="FO818640">
    <property type="protein sequence ID" value="CDM97004.1"/>
    <property type="molecule type" value="Genomic_DNA"/>
</dbReference>
<evidence type="ECO:0000256" key="1">
    <source>
        <dbReference type="SAM" id="SignalP"/>
    </source>
</evidence>
<dbReference type="Proteomes" id="UP000032946">
    <property type="component" value="Chromosome"/>
</dbReference>
<feature type="signal peptide" evidence="1">
    <location>
        <begin position="1"/>
        <end position="20"/>
    </location>
</feature>
<protein>
    <submittedName>
        <fullName evidence="2">Uncharacterized protein</fullName>
    </submittedName>
</protein>
<feature type="chain" id="PRO_5040182641" evidence="1">
    <location>
        <begin position="21"/>
        <end position="51"/>
    </location>
</feature>
<accession>A0A9P1P289</accession>
<evidence type="ECO:0000313" key="2">
    <source>
        <dbReference type="EMBL" id="CDM97004.1"/>
    </source>
</evidence>
<dbReference type="AlphaFoldDB" id="A0A9P1P289"/>
<sequence>MFCFAFWFRACVALTFINLANLSTYVNPFADFFKKIFRLGLNLPLGKRFSL</sequence>
<keyword evidence="1" id="KW-0732">Signal</keyword>
<evidence type="ECO:0000313" key="3">
    <source>
        <dbReference type="Proteomes" id="UP000032946"/>
    </source>
</evidence>
<gene>
    <name evidence="2" type="ORF">ARTHRO_41413</name>
</gene>
<proteinExistence type="predicted"/>
<name>A0A9P1P289_9CYAN</name>
<reference evidence="2 3" key="1">
    <citation type="submission" date="2014-02" db="EMBL/GenBank/DDBJ databases">
        <authorList>
            <person name="Genoscope - CEA"/>
        </authorList>
    </citation>
    <scope>NUCLEOTIDE SEQUENCE [LARGE SCALE GENOMIC DNA]</scope>
    <source>
        <strain evidence="2 3">PCC 8005</strain>
    </source>
</reference>